<protein>
    <submittedName>
        <fullName evidence="2">Uncharacterized protein</fullName>
    </submittedName>
</protein>
<feature type="region of interest" description="Disordered" evidence="1">
    <location>
        <begin position="28"/>
        <end position="47"/>
    </location>
</feature>
<keyword evidence="3" id="KW-1185">Reference proteome</keyword>
<evidence type="ECO:0000313" key="3">
    <source>
        <dbReference type="Proteomes" id="UP000004949"/>
    </source>
</evidence>
<organism evidence="2 3">
    <name type="scientific">Gluconobacter morbifer G707</name>
    <dbReference type="NCBI Taxonomy" id="1088869"/>
    <lineage>
        <taxon>Bacteria</taxon>
        <taxon>Pseudomonadati</taxon>
        <taxon>Pseudomonadota</taxon>
        <taxon>Alphaproteobacteria</taxon>
        <taxon>Acetobacterales</taxon>
        <taxon>Acetobacteraceae</taxon>
        <taxon>Gluconobacter</taxon>
    </lineage>
</organism>
<dbReference type="STRING" id="1088869.GMO_25980"/>
<evidence type="ECO:0000256" key="1">
    <source>
        <dbReference type="SAM" id="MobiDB-lite"/>
    </source>
</evidence>
<proteinExistence type="predicted"/>
<name>G6XM80_9PROT</name>
<dbReference type="Proteomes" id="UP000004949">
    <property type="component" value="Unassembled WGS sequence"/>
</dbReference>
<gene>
    <name evidence="2" type="ORF">GMO_25980</name>
</gene>
<dbReference type="AlphaFoldDB" id="G6XM80"/>
<comment type="caution">
    <text evidence="2">The sequence shown here is derived from an EMBL/GenBank/DDBJ whole genome shotgun (WGS) entry which is preliminary data.</text>
</comment>
<reference evidence="2 3" key="1">
    <citation type="submission" date="2011-10" db="EMBL/GenBank/DDBJ databases">
        <title>Genome sequence of Gluconobacter morbifer G707, isolated from Drosophila gut.</title>
        <authorList>
            <person name="Lee W.-J."/>
            <person name="Kim E.-K."/>
        </authorList>
    </citation>
    <scope>NUCLEOTIDE SEQUENCE [LARGE SCALE GENOMIC DNA]</scope>
    <source>
        <strain evidence="2 3">G707</strain>
    </source>
</reference>
<accession>G6XM80</accession>
<sequence length="47" mass="5231">MMQRRLGIPYDLQSLTAAFIKYHSGFRESDAASGPVQQLDSQPGFKS</sequence>
<evidence type="ECO:0000313" key="2">
    <source>
        <dbReference type="EMBL" id="EHH67168.1"/>
    </source>
</evidence>
<dbReference type="EMBL" id="AGQV01000012">
    <property type="protein sequence ID" value="EHH67168.1"/>
    <property type="molecule type" value="Genomic_DNA"/>
</dbReference>